<dbReference type="AlphaFoldDB" id="A0A238FFG6"/>
<feature type="region of interest" description="Disordered" evidence="1">
    <location>
        <begin position="532"/>
        <end position="591"/>
    </location>
</feature>
<proteinExistence type="predicted"/>
<dbReference type="PROSITE" id="PS50330">
    <property type="entry name" value="UIM"/>
    <property type="match status" value="1"/>
</dbReference>
<evidence type="ECO:0000313" key="3">
    <source>
        <dbReference type="Proteomes" id="UP000198372"/>
    </source>
</evidence>
<dbReference type="Proteomes" id="UP000198372">
    <property type="component" value="Unassembled WGS sequence"/>
</dbReference>
<evidence type="ECO:0000256" key="1">
    <source>
        <dbReference type="SAM" id="MobiDB-lite"/>
    </source>
</evidence>
<accession>A0A238FFG6</accession>
<feature type="compositionally biased region" description="Low complexity" evidence="1">
    <location>
        <begin position="36"/>
        <end position="51"/>
    </location>
</feature>
<keyword evidence="3" id="KW-1185">Reference proteome</keyword>
<dbReference type="OrthoDB" id="2536759at2759"/>
<feature type="compositionally biased region" description="Low complexity" evidence="1">
    <location>
        <begin position="353"/>
        <end position="367"/>
    </location>
</feature>
<evidence type="ECO:0000313" key="2">
    <source>
        <dbReference type="EMBL" id="SCV72550.1"/>
    </source>
</evidence>
<feature type="region of interest" description="Disordered" evidence="1">
    <location>
        <begin position="1"/>
        <end position="79"/>
    </location>
</feature>
<feature type="compositionally biased region" description="Polar residues" evidence="1">
    <location>
        <begin position="56"/>
        <end position="71"/>
    </location>
</feature>
<dbReference type="SMART" id="SM00726">
    <property type="entry name" value="UIM"/>
    <property type="match status" value="4"/>
</dbReference>
<protein>
    <submittedName>
        <fullName evidence="2">BQ2448_4087 protein</fullName>
    </submittedName>
</protein>
<dbReference type="InterPro" id="IPR003903">
    <property type="entry name" value="UIM_dom"/>
</dbReference>
<sequence>MMSFNADSSYRRSAAHPSNDRTHLWGPTTAASTRGPASALSAPGPAPAQSPVDFNRLSQRPSAPALNNSRPQRIARRPEIQVVDFGEDPQLEAIRSESVQIERERQARFLENEQALLRTLAESQRVNERRCAEDARADQLLRQALEESQRGKARETEDEELQMVLAMSLSEHEFATTSAQRFAQLSFTAHSTSSDNPAQLSKDAPHSLFQNVIVDESSTSAQQPAHYLNQHRRRASLYDSFVVTNPDALVSPPAYEPEPPASSSTVEEVRVESMSKEHVGPIAHRALADTMRTTSGTYLQVPQRATSVFSSVPLAPASAFYSRAVAGAMAPNPPPVDKAPFSTQAGLLPSPAPHSTSSRRSSPTSTSELSDDHNSVRLSVLSTTSVAGSWASEASDDTLDETQPTSQSLSSLSDLQYLPMAHGTRHYRSRHSAIETSDDNVDPFDDRFASVDGEDMGAELPAISDGTGTDTSFESSSLVQDRDMFGVARRLSKESVLRPSPSISIIAPILSFPELRMSSSHGLGVRDEALATTPTQLDEMSRESVPLPKTPPRPALPRDEFDVSGTSLAPTPPTGPQGIHSASSSTDALDAYRTNPSSGGLVIDATAGGVALATKDIIEGVRWGFVRANQLAQHPPLDHDGPFQKAAQLSTYTDELSHERHFQCFAIEASSWHRLLCYLMWFGLSQFEAAPYDHAALTKDRRHFEVSLLVQFFRSFEDRTPRVRCHVQILPLAGASVMDAAPTIRSQVTFDASCPNISIPIDADFDRPLCLPLTLATLGSALSRAHTISSRLSRSTFGSSTSNRGVTVMEKTLASAVIFFKQLNGDFATASPEAEDFERSTLERLKLRLKRVRGKRVGVQGGRLEGARDDVPEEATLITPFVLEETEDRTCGFP</sequence>
<dbReference type="EMBL" id="FMSP01000009">
    <property type="protein sequence ID" value="SCV72550.1"/>
    <property type="molecule type" value="Genomic_DNA"/>
</dbReference>
<reference evidence="3" key="1">
    <citation type="submission" date="2016-09" db="EMBL/GenBank/DDBJ databases">
        <authorList>
            <person name="Jeantristanb JTB J.-T."/>
            <person name="Ricardo R."/>
        </authorList>
    </citation>
    <scope>NUCLEOTIDE SEQUENCE [LARGE SCALE GENOMIC DNA]</scope>
</reference>
<gene>
    <name evidence="2" type="ORF">BQ2448_4087</name>
</gene>
<feature type="region of interest" description="Disordered" evidence="1">
    <location>
        <begin position="335"/>
        <end position="376"/>
    </location>
</feature>
<name>A0A238FFG6_9BASI</name>
<dbReference type="STRING" id="269621.A0A238FFG6"/>
<organism evidence="2 3">
    <name type="scientific">Microbotryum intermedium</name>
    <dbReference type="NCBI Taxonomy" id="269621"/>
    <lineage>
        <taxon>Eukaryota</taxon>
        <taxon>Fungi</taxon>
        <taxon>Dikarya</taxon>
        <taxon>Basidiomycota</taxon>
        <taxon>Pucciniomycotina</taxon>
        <taxon>Microbotryomycetes</taxon>
        <taxon>Microbotryales</taxon>
        <taxon>Microbotryaceae</taxon>
        <taxon>Microbotryum</taxon>
    </lineage>
</organism>
<feature type="region of interest" description="Disordered" evidence="1">
    <location>
        <begin position="392"/>
        <end position="414"/>
    </location>
</feature>